<keyword evidence="12" id="KW-1185">Reference proteome</keyword>
<feature type="domain" description="ZP" evidence="8">
    <location>
        <begin position="1658"/>
        <end position="1915"/>
    </location>
</feature>
<accession>A0A9N7UZU6</accession>
<name>A0A9N7UZU6_PLEPL</name>
<dbReference type="SMART" id="SM00832">
    <property type="entry name" value="C8"/>
    <property type="match status" value="4"/>
</dbReference>
<feature type="domain" description="VWFD" evidence="10">
    <location>
        <begin position="350"/>
        <end position="540"/>
    </location>
</feature>
<dbReference type="InterPro" id="IPR036084">
    <property type="entry name" value="Ser_inhib-like_sf"/>
</dbReference>
<dbReference type="SMART" id="SM00241">
    <property type="entry name" value="ZP"/>
    <property type="match status" value="1"/>
</dbReference>
<feature type="domain" description="VWFD" evidence="10">
    <location>
        <begin position="963"/>
        <end position="1140"/>
    </location>
</feature>
<dbReference type="InterPro" id="IPR014853">
    <property type="entry name" value="VWF/SSPO/ZAN-like_Cys-rich_dom"/>
</dbReference>
<dbReference type="Pfam" id="PF12714">
    <property type="entry name" value="TILa"/>
    <property type="match status" value="1"/>
</dbReference>
<feature type="region of interest" description="Disordered" evidence="6">
    <location>
        <begin position="37"/>
        <end position="114"/>
    </location>
</feature>
<dbReference type="SUPFAM" id="SSF57567">
    <property type="entry name" value="Serine protease inhibitors"/>
    <property type="match status" value="3"/>
</dbReference>
<dbReference type="InterPro" id="IPR055355">
    <property type="entry name" value="ZP-C"/>
</dbReference>
<dbReference type="Proteomes" id="UP001153269">
    <property type="component" value="Unassembled WGS sequence"/>
</dbReference>
<dbReference type="Gene3D" id="2.60.40.3210">
    <property type="entry name" value="Zona pellucida, ZP-N domain"/>
    <property type="match status" value="1"/>
</dbReference>
<comment type="caution">
    <text evidence="11">The sequence shown here is derived from an EMBL/GenBank/DDBJ whole genome shotgun (WGS) entry which is preliminary data.</text>
</comment>
<dbReference type="CDD" id="cd19941">
    <property type="entry name" value="TIL"/>
    <property type="match status" value="3"/>
</dbReference>
<sequence>NRTAAANRAQVFELSKMARQILWPLLLLGMMTLGTTWSQTTTPTPTTTTTPTPTTTTTPTPITTTTPTTTTTLGTTQPPTTTPTPTTTTTPTPTTTTTPTPTTITAGPQARQPLYPINGITSSRSDDGSSPRIPLQRAFVYFGQSHNQIYVNHNGHLTFNAAWYLYTPQRIPLHGSRDFIAPFWTDLDNRANGQIYYNQYTSGSVLQQATQDINTYFPSLRFNANWVFVATWYEVAYYPTTGTRTTVQAVLISGGSYSFVLMNYGQIAATSRSVQAGYDTADSPHHLSIPGSFSGNATGNSSAFSLGSNVNVPGRWAFRTDHGRRGCTFNGDLVQIGDSFWSDGTCTEKCTCTSAGLRCVRQPCSFSQICRRASFKFSCQTVQRSTCTVSEQCGRGLPYYRVEGKNENRGSTRVSWTRLVKVFVNNDIIELVKGHRGEAKVNGSYAAVPFSLNNGSVQVYQSGFSLVISTNFGLLVSYDAYHYVRISVPHTYQNATCGLCGSLNNNPRDDFKTRQGAIVSSDVVFAESWKAQGDDEPGCGIRCRGGGYQPILCQALHVYASQCQQSGIQLPSWRREGFCEIPCPANSHFESQGTGCPATCVNPNSTNNCPLPAQESCICNSGYILSAGYPGACRLTLAKVMGLSAHPHFMVTAEKVPRGQRGFARLLKFEAEGTQVSIEMANSSTVQVDGQQIRLPFSSASNRIQIYHSSIHSIIIRTSFGVTVQTVWPHFVRITAPGVYNGSLGGLCGNYNGHSHDDFRTPNGILVNSSQVFGDSWRDGSLAAHCVESCWDMVDPRPHVEVCMEILGGSSDPASTLCEVLRDYALICQQKGVALPHWRNATSCDQTCPRNSRYELCETACPSTCPSLSFPFTCDTVCQEGCQCDDGFVLNGNQCVPPTSCGCHHNGRYRQGGEQFWDSEECQSSCSCNGTTGLVHCRPSSCGPQESCRVLGGDFGCHPNPHGTCSASGDPHYLTFDRKAFDFQGTCRYVLATLCNDTDGVQFSVEAKNEPWHGSTVSITAEVFVNVLGYQLHVSRHNRGVVEVNGIISNLPILLSGNVSVFASGSRTFINADFGLSVSYDGWSTVYISVPSHYRGKTCGLCGNFNGNQRDDFRTPSGAIVPTPGQFGTSWKVAGNYTCSDGCGSSCPRCLDERPARAQCEVIQAADGPFSFCHEDVDPAPYFNDCVFDVCVSGNAGGDLVCRAIQAYVSACQSANVRIYPWRQNTTCRLSCPVNSHYELCGTDCGHTCASSVDATCEQVCSEGCFCDEGFVRSGTRCVPVENCGCQYDGFYYDAGESFWTDGCSRQCKCHAPNDLRCSAASCTPEQQCTIRNGKLGCFSAMATCTVWGDPHYNTFDGALAHFQGTCSYTITESVGNSTRGTQFLVAATNNHRGNNRVSYVSAVDIFLSNQTERVNLRIGPNKRVTVNGSVVSLPTTGGALAHIERQGSYIVVVANDLVVQFDGTSTLLVRIGQNHQNKVTGMCGNFNNDPADDKFLPNGTLAQNDNEFGHSWKAPTSQSGCGSTDERNDDGLNNCMYREEYTELCSIITNTSGPFSDCHLHSDPRPFFTSCVYDLCHYTPANGMLCSAISAYERTCTVLGLNISEWRPALHCATSDPCEELNCTENEWCGQKDGVHGCFCDERHHRPNNESYDSSISCVSSSGTMSVSRCQLFEAGFHSDALHLREDSCKGALQNGRLVFDFDNNERHCGTVLKSNGTHFIYENNIQGNVDPHDGLISRQRNIHLLFCCVYPLTQAVSMDVGINPVESIVRKKLPAGQGEYHMRMIPYQDAGFRHPFNSNGNVEMEVDQRLYVEVRTDGVDQQQISTVLDSCWATPVNLETYPVRWDLINSECPNEKDGTVELIENGKSTAARFSFRMFTFSNFSSIYLHCRVHLCLLRNNNCTAHCYPGHHRRVERDVNFHDTSFMSVGPLSLIGESRGILRETSSAPGLLTPLVTLLLTLISAKILV</sequence>
<dbReference type="FunFam" id="2.10.25.10:FF:000055">
    <property type="entry name" value="alpha-tectorin isoform X1"/>
    <property type="match status" value="2"/>
</dbReference>
<dbReference type="SMART" id="SM00539">
    <property type="entry name" value="NIDO"/>
    <property type="match status" value="1"/>
</dbReference>
<dbReference type="PROSITE" id="PS51233">
    <property type="entry name" value="VWFD"/>
    <property type="match status" value="4"/>
</dbReference>
<dbReference type="InterPro" id="IPR042235">
    <property type="entry name" value="ZP-C_dom"/>
</dbReference>
<evidence type="ECO:0000313" key="11">
    <source>
        <dbReference type="EMBL" id="CAB1439880.1"/>
    </source>
</evidence>
<gene>
    <name evidence="11" type="ORF">PLEPLA_LOCUS27643</name>
</gene>
<dbReference type="SMART" id="SM00216">
    <property type="entry name" value="VWD"/>
    <property type="match status" value="4"/>
</dbReference>
<keyword evidence="2" id="KW-0732">Signal</keyword>
<dbReference type="InterPro" id="IPR052749">
    <property type="entry name" value="Alpha-tectorin"/>
</dbReference>
<dbReference type="Pfam" id="PF00100">
    <property type="entry name" value="Zona_pellucida"/>
    <property type="match status" value="1"/>
</dbReference>
<protein>
    <recommendedName>
        <fullName evidence="13">Alpha-tectorin</fullName>
    </recommendedName>
</protein>
<dbReference type="Pfam" id="PF06119">
    <property type="entry name" value="NIDO"/>
    <property type="match status" value="1"/>
</dbReference>
<evidence type="ECO:0000259" key="8">
    <source>
        <dbReference type="PROSITE" id="PS51034"/>
    </source>
</evidence>
<proteinExistence type="predicted"/>
<evidence type="ECO:0000259" key="10">
    <source>
        <dbReference type="PROSITE" id="PS51233"/>
    </source>
</evidence>
<dbReference type="InterPro" id="IPR025615">
    <property type="entry name" value="TILa_dom"/>
</dbReference>
<evidence type="ECO:0000256" key="7">
    <source>
        <dbReference type="SAM" id="Phobius"/>
    </source>
</evidence>
<dbReference type="GO" id="GO:0007160">
    <property type="term" value="P:cell-matrix adhesion"/>
    <property type="evidence" value="ECO:0007669"/>
    <property type="project" value="InterPro"/>
</dbReference>
<dbReference type="Pfam" id="PF00094">
    <property type="entry name" value="VWD"/>
    <property type="match status" value="4"/>
</dbReference>
<reference evidence="11" key="1">
    <citation type="submission" date="2020-03" db="EMBL/GenBank/DDBJ databases">
        <authorList>
            <person name="Weist P."/>
        </authorList>
    </citation>
    <scope>NUCLEOTIDE SEQUENCE</scope>
</reference>
<feature type="transmembrane region" description="Helical" evidence="7">
    <location>
        <begin position="21"/>
        <end position="38"/>
    </location>
</feature>
<evidence type="ECO:0000256" key="3">
    <source>
        <dbReference type="ARBA" id="ARBA00023136"/>
    </source>
</evidence>
<evidence type="ECO:0000259" key="9">
    <source>
        <dbReference type="PROSITE" id="PS51220"/>
    </source>
</evidence>
<dbReference type="InterPro" id="IPR002919">
    <property type="entry name" value="TIL_dom"/>
</dbReference>
<dbReference type="InterPro" id="IPR003886">
    <property type="entry name" value="NIDO_dom"/>
</dbReference>
<evidence type="ECO:0000313" key="12">
    <source>
        <dbReference type="Proteomes" id="UP001153269"/>
    </source>
</evidence>
<dbReference type="PANTHER" id="PTHR46160">
    <property type="entry name" value="ALPHA-TECTORIN-RELATED"/>
    <property type="match status" value="1"/>
</dbReference>
<keyword evidence="7" id="KW-1133">Transmembrane helix</keyword>
<dbReference type="InterPro" id="IPR001846">
    <property type="entry name" value="VWF_type-D"/>
</dbReference>
<dbReference type="PANTHER" id="PTHR46160:SF9">
    <property type="entry name" value="PROTEIN PRY2-RELATED"/>
    <property type="match status" value="1"/>
</dbReference>
<evidence type="ECO:0000256" key="4">
    <source>
        <dbReference type="ARBA" id="ARBA00023157"/>
    </source>
</evidence>
<evidence type="ECO:0000256" key="5">
    <source>
        <dbReference type="ARBA" id="ARBA00023180"/>
    </source>
</evidence>
<evidence type="ECO:0008006" key="13">
    <source>
        <dbReference type="Google" id="ProtNLM"/>
    </source>
</evidence>
<dbReference type="EMBL" id="CADEAL010002351">
    <property type="protein sequence ID" value="CAB1439880.1"/>
    <property type="molecule type" value="Genomic_DNA"/>
</dbReference>
<dbReference type="InterPro" id="IPR001507">
    <property type="entry name" value="ZP_dom"/>
</dbReference>
<dbReference type="PROSITE" id="PS51034">
    <property type="entry name" value="ZP_2"/>
    <property type="match status" value="1"/>
</dbReference>
<dbReference type="GO" id="GO:0016020">
    <property type="term" value="C:membrane"/>
    <property type="evidence" value="ECO:0007669"/>
    <property type="project" value="UniProtKB-SubCell"/>
</dbReference>
<dbReference type="PROSITE" id="PS51220">
    <property type="entry name" value="NIDO"/>
    <property type="match status" value="1"/>
</dbReference>
<dbReference type="Gene3D" id="2.10.25.10">
    <property type="entry name" value="Laminin"/>
    <property type="match status" value="3"/>
</dbReference>
<feature type="domain" description="VWFD" evidence="10">
    <location>
        <begin position="1343"/>
        <end position="1523"/>
    </location>
</feature>
<feature type="non-terminal residue" evidence="11">
    <location>
        <position position="1"/>
    </location>
</feature>
<evidence type="ECO:0000256" key="2">
    <source>
        <dbReference type="ARBA" id="ARBA00022729"/>
    </source>
</evidence>
<dbReference type="Pfam" id="PF01826">
    <property type="entry name" value="TIL"/>
    <property type="match status" value="3"/>
</dbReference>
<organism evidence="11 12">
    <name type="scientific">Pleuronectes platessa</name>
    <name type="common">European plaice</name>
    <dbReference type="NCBI Taxonomy" id="8262"/>
    <lineage>
        <taxon>Eukaryota</taxon>
        <taxon>Metazoa</taxon>
        <taxon>Chordata</taxon>
        <taxon>Craniata</taxon>
        <taxon>Vertebrata</taxon>
        <taxon>Euteleostomi</taxon>
        <taxon>Actinopterygii</taxon>
        <taxon>Neopterygii</taxon>
        <taxon>Teleostei</taxon>
        <taxon>Neoteleostei</taxon>
        <taxon>Acanthomorphata</taxon>
        <taxon>Carangaria</taxon>
        <taxon>Pleuronectiformes</taxon>
        <taxon>Pleuronectoidei</taxon>
        <taxon>Pleuronectidae</taxon>
        <taxon>Pleuronectes</taxon>
    </lineage>
</organism>
<keyword evidence="3 7" id="KW-0472">Membrane</keyword>
<evidence type="ECO:0000256" key="6">
    <source>
        <dbReference type="SAM" id="MobiDB-lite"/>
    </source>
</evidence>
<feature type="compositionally biased region" description="Low complexity" evidence="6">
    <location>
        <begin position="37"/>
        <end position="105"/>
    </location>
</feature>
<keyword evidence="7" id="KW-0812">Transmembrane</keyword>
<keyword evidence="4" id="KW-1015">Disulfide bond</keyword>
<feature type="domain" description="VWFD" evidence="10">
    <location>
        <begin position="607"/>
        <end position="787"/>
    </location>
</feature>
<keyword evidence="5" id="KW-0325">Glycoprotein</keyword>
<evidence type="ECO:0000256" key="1">
    <source>
        <dbReference type="ARBA" id="ARBA00004370"/>
    </source>
</evidence>
<dbReference type="Pfam" id="PF08742">
    <property type="entry name" value="C8"/>
    <property type="match status" value="4"/>
</dbReference>
<dbReference type="Gene3D" id="2.60.40.4100">
    <property type="entry name" value="Zona pellucida, ZP-C domain"/>
    <property type="match status" value="1"/>
</dbReference>
<comment type="subcellular location">
    <subcellularLocation>
        <location evidence="1">Membrane</location>
    </subcellularLocation>
</comment>
<feature type="domain" description="NIDO" evidence="9">
    <location>
        <begin position="182"/>
        <end position="323"/>
    </location>
</feature>